<reference evidence="3" key="2">
    <citation type="journal article" date="2016" name="Int. J. Syst. Evol. Microbiol.">
        <title>Complete genome sequence and cell structure of Limnochorda pilosa, a Gram-negative spore-former within the phylum Firmicutes.</title>
        <authorList>
            <person name="Watanabe M."/>
            <person name="Kojima H."/>
            <person name="Fukui M."/>
        </authorList>
    </citation>
    <scope>NUCLEOTIDE SEQUENCE [LARGE SCALE GENOMIC DNA]</scope>
    <source>
        <strain evidence="3">HC45</strain>
    </source>
</reference>
<name>A0A0K2SQP3_LIMPI</name>
<protein>
    <submittedName>
        <fullName evidence="2">Uncharacterized protein</fullName>
    </submittedName>
</protein>
<dbReference type="AlphaFoldDB" id="A0A0K2SQP3"/>
<proteinExistence type="predicted"/>
<evidence type="ECO:0000313" key="2">
    <source>
        <dbReference type="EMBL" id="BAS29426.1"/>
    </source>
</evidence>
<dbReference type="RefSeq" id="WP_068141126.1">
    <property type="nucleotide sequence ID" value="NZ_AP014924.1"/>
</dbReference>
<evidence type="ECO:0000313" key="3">
    <source>
        <dbReference type="Proteomes" id="UP000065807"/>
    </source>
</evidence>
<dbReference type="STRING" id="1555112.LIP_3618"/>
<dbReference type="EMBL" id="AP014924">
    <property type="protein sequence ID" value="BAS29426.1"/>
    <property type="molecule type" value="Genomic_DNA"/>
</dbReference>
<keyword evidence="3" id="KW-1185">Reference proteome</keyword>
<reference evidence="3" key="1">
    <citation type="submission" date="2015-07" db="EMBL/GenBank/DDBJ databases">
        <title>Complete genome sequence and phylogenetic analysis of Limnochorda pilosa.</title>
        <authorList>
            <person name="Watanabe M."/>
            <person name="Kojima H."/>
            <person name="Fukui M."/>
        </authorList>
    </citation>
    <scope>NUCLEOTIDE SEQUENCE [LARGE SCALE GENOMIC DNA]</scope>
    <source>
        <strain evidence="3">HC45</strain>
    </source>
</reference>
<dbReference type="KEGG" id="lpil:LIP_3618"/>
<gene>
    <name evidence="2" type="ORF">LIP_3618</name>
</gene>
<dbReference type="Proteomes" id="UP000065807">
    <property type="component" value="Chromosome"/>
</dbReference>
<accession>A0A0K2SQP3</accession>
<organism evidence="2 3">
    <name type="scientific">Limnochorda pilosa</name>
    <dbReference type="NCBI Taxonomy" id="1555112"/>
    <lineage>
        <taxon>Bacteria</taxon>
        <taxon>Bacillati</taxon>
        <taxon>Bacillota</taxon>
        <taxon>Limnochordia</taxon>
        <taxon>Limnochordales</taxon>
        <taxon>Limnochordaceae</taxon>
        <taxon>Limnochorda</taxon>
    </lineage>
</organism>
<evidence type="ECO:0000256" key="1">
    <source>
        <dbReference type="SAM" id="MobiDB-lite"/>
    </source>
</evidence>
<feature type="region of interest" description="Disordered" evidence="1">
    <location>
        <begin position="55"/>
        <end position="78"/>
    </location>
</feature>
<sequence length="78" mass="8919">MTPDLEAERIKIRFIGAYERLQQRGLITEKELEEVIQLLDRLDEVDEAQLRTTLGRFQALQEPPGGGRRNDGSPQPES</sequence>